<feature type="domain" description="GST N-terminal" evidence="1">
    <location>
        <begin position="64"/>
        <end position="151"/>
    </location>
</feature>
<dbReference type="InterPro" id="IPR010987">
    <property type="entry name" value="Glutathione-S-Trfase_C-like"/>
</dbReference>
<dbReference type="InterPro" id="IPR036249">
    <property type="entry name" value="Thioredoxin-like_sf"/>
</dbReference>
<dbReference type="SUPFAM" id="SSF52833">
    <property type="entry name" value="Thioredoxin-like"/>
    <property type="match status" value="1"/>
</dbReference>
<protein>
    <submittedName>
        <fullName evidence="3">Glutathione S-transferase N-terminal domain-containing protein</fullName>
    </submittedName>
</protein>
<dbReference type="PANTHER" id="PTHR44051:SF19">
    <property type="entry name" value="DISULFIDE-BOND OXIDOREDUCTASE YFCG"/>
    <property type="match status" value="1"/>
</dbReference>
<feature type="domain" description="GST C-terminal" evidence="2">
    <location>
        <begin position="154"/>
        <end position="278"/>
    </location>
</feature>
<dbReference type="SFLD" id="SFLDS00019">
    <property type="entry name" value="Glutathione_Transferase_(cytos"/>
    <property type="match status" value="1"/>
</dbReference>
<dbReference type="PROSITE" id="PS50404">
    <property type="entry name" value="GST_NTER"/>
    <property type="match status" value="1"/>
</dbReference>
<comment type="caution">
    <text evidence="3">The sequence shown here is derived from an EMBL/GenBank/DDBJ whole genome shotgun (WGS) entry which is preliminary data.</text>
</comment>
<dbReference type="InterPro" id="IPR040079">
    <property type="entry name" value="Glutathione_S-Trfase"/>
</dbReference>
<dbReference type="Gene3D" id="1.20.1050.10">
    <property type="match status" value="1"/>
</dbReference>
<dbReference type="InterPro" id="IPR036282">
    <property type="entry name" value="Glutathione-S-Trfase_C_sf"/>
</dbReference>
<name>A0ABP6WNH9_9GAMM</name>
<dbReference type="PANTHER" id="PTHR44051">
    <property type="entry name" value="GLUTATHIONE S-TRANSFERASE-RELATED"/>
    <property type="match status" value="1"/>
</dbReference>
<evidence type="ECO:0000313" key="4">
    <source>
        <dbReference type="Proteomes" id="UP001500795"/>
    </source>
</evidence>
<evidence type="ECO:0000313" key="3">
    <source>
        <dbReference type="EMBL" id="GAA3551692.1"/>
    </source>
</evidence>
<organism evidence="3 4">
    <name type="scientific">Zobellella aerophila</name>
    <dbReference type="NCBI Taxonomy" id="870480"/>
    <lineage>
        <taxon>Bacteria</taxon>
        <taxon>Pseudomonadati</taxon>
        <taxon>Pseudomonadota</taxon>
        <taxon>Gammaproteobacteria</taxon>
        <taxon>Aeromonadales</taxon>
        <taxon>Aeromonadaceae</taxon>
        <taxon>Zobellella</taxon>
    </lineage>
</organism>
<dbReference type="Pfam" id="PF02798">
    <property type="entry name" value="GST_N"/>
    <property type="match status" value="1"/>
</dbReference>
<dbReference type="PROSITE" id="PS50405">
    <property type="entry name" value="GST_CTER"/>
    <property type="match status" value="1"/>
</dbReference>
<gene>
    <name evidence="3" type="ORF">GCM10022394_34920</name>
</gene>
<accession>A0ABP6WNH9</accession>
<dbReference type="SUPFAM" id="SSF47616">
    <property type="entry name" value="GST C-terminal domain-like"/>
    <property type="match status" value="1"/>
</dbReference>
<dbReference type="SFLD" id="SFLDG01151">
    <property type="entry name" value="Main.2:_Nu-like"/>
    <property type="match status" value="1"/>
</dbReference>
<dbReference type="Pfam" id="PF13410">
    <property type="entry name" value="GST_C_2"/>
    <property type="match status" value="1"/>
</dbReference>
<keyword evidence="4" id="KW-1185">Reference proteome</keyword>
<proteinExistence type="predicted"/>
<sequence length="278" mass="31164">MVYYTRLSRIVKSQVAALGKPLLDPLQDFAAPGCLPEHDITHKDPRMTALSAFPIVRKWPARHPERLQLYSLPTPNGVKVSIMLEETGLPYEAHRVNFDSDDQLSPEFLSLNPNNKIPAIIDPHGPGGKPLPLFESGAILIYLADKSGRLLPGDEHERYQAIQWLMFQMGGIGPMFGQVGFFNKFAGKDFEDKRPRDRYVAEARRLLGVLNRRLADNAWLLGDDYSIVDIATFPWIRNLTGFYEAGELVGMGDFAHVTRALDAFLQRPAVQRGLTIPA</sequence>
<dbReference type="Proteomes" id="UP001500795">
    <property type="component" value="Unassembled WGS sequence"/>
</dbReference>
<reference evidence="4" key="1">
    <citation type="journal article" date="2019" name="Int. J. Syst. Evol. Microbiol.">
        <title>The Global Catalogue of Microorganisms (GCM) 10K type strain sequencing project: providing services to taxonomists for standard genome sequencing and annotation.</title>
        <authorList>
            <consortium name="The Broad Institute Genomics Platform"/>
            <consortium name="The Broad Institute Genome Sequencing Center for Infectious Disease"/>
            <person name="Wu L."/>
            <person name="Ma J."/>
        </authorList>
    </citation>
    <scope>NUCLEOTIDE SEQUENCE [LARGE SCALE GENOMIC DNA]</scope>
    <source>
        <strain evidence="4">JCM 17110</strain>
    </source>
</reference>
<evidence type="ECO:0000259" key="1">
    <source>
        <dbReference type="PROSITE" id="PS50404"/>
    </source>
</evidence>
<dbReference type="EMBL" id="BAABCX010000009">
    <property type="protein sequence ID" value="GAA3551692.1"/>
    <property type="molecule type" value="Genomic_DNA"/>
</dbReference>
<evidence type="ECO:0000259" key="2">
    <source>
        <dbReference type="PROSITE" id="PS50405"/>
    </source>
</evidence>
<dbReference type="CDD" id="cd03048">
    <property type="entry name" value="GST_N_Ure2p_like"/>
    <property type="match status" value="1"/>
</dbReference>
<dbReference type="Gene3D" id="3.40.30.10">
    <property type="entry name" value="Glutaredoxin"/>
    <property type="match status" value="1"/>
</dbReference>
<dbReference type="InterPro" id="IPR004045">
    <property type="entry name" value="Glutathione_S-Trfase_N"/>
</dbReference>
<dbReference type="SFLD" id="SFLDG00358">
    <property type="entry name" value="Main_(cytGST)"/>
    <property type="match status" value="1"/>
</dbReference>
<dbReference type="CDD" id="cd03178">
    <property type="entry name" value="GST_C_Ure2p_like"/>
    <property type="match status" value="1"/>
</dbReference>